<comment type="caution">
    <text evidence="1">The sequence shown here is derived from an EMBL/GenBank/DDBJ whole genome shotgun (WGS) entry which is preliminary data.</text>
</comment>
<organism evidence="1 2">
    <name type="scientific">Porphyromonas canoris</name>
    <dbReference type="NCBI Taxonomy" id="36875"/>
    <lineage>
        <taxon>Bacteria</taxon>
        <taxon>Pseudomonadati</taxon>
        <taxon>Bacteroidota</taxon>
        <taxon>Bacteroidia</taxon>
        <taxon>Bacteroidales</taxon>
        <taxon>Porphyromonadaceae</taxon>
        <taxon>Porphyromonas</taxon>
    </lineage>
</organism>
<evidence type="ECO:0000313" key="2">
    <source>
        <dbReference type="Proteomes" id="UP000030101"/>
    </source>
</evidence>
<gene>
    <name evidence="1" type="ORF">HQ43_05100</name>
</gene>
<dbReference type="EMBL" id="JQZV01000009">
    <property type="protein sequence ID" value="KGN92612.1"/>
    <property type="molecule type" value="Genomic_DNA"/>
</dbReference>
<accession>A0ABR4XN88</accession>
<proteinExistence type="predicted"/>
<dbReference type="RefSeq" id="WP_152567486.1">
    <property type="nucleotide sequence ID" value="NZ_JQZV01000009.1"/>
</dbReference>
<dbReference type="Proteomes" id="UP000030101">
    <property type="component" value="Unassembled WGS sequence"/>
</dbReference>
<name>A0ABR4XN88_9PORP</name>
<evidence type="ECO:0000313" key="1">
    <source>
        <dbReference type="EMBL" id="KGN92612.1"/>
    </source>
</evidence>
<keyword evidence="2" id="KW-1185">Reference proteome</keyword>
<protein>
    <submittedName>
        <fullName evidence="1">Uncharacterized protein</fullName>
    </submittedName>
</protein>
<sequence>MARKNLTITLHISEMIYDIQNKTFLTGRSKRDDGNHDKAAYMQANNDEEELNQILRSIGDHYNKLRSILSEYIEDSSSTASNNLISSSSDITLALSMPENYNTASANTIATEAHQYIVNKSIADWFDLTNKEGSATYLAKSQENVHNLIRSIHQRKRPVRS</sequence>
<reference evidence="1 2" key="1">
    <citation type="submission" date="2014-08" db="EMBL/GenBank/DDBJ databases">
        <title>Porphyromonas canoris strain:OH2762 Genome sequencing.</title>
        <authorList>
            <person name="Wallis C."/>
            <person name="Deusch O."/>
            <person name="O'Flynn C."/>
            <person name="Davis I."/>
            <person name="Jospin G."/>
            <person name="Darling A.E."/>
            <person name="Coil D.A."/>
            <person name="Alexiev A."/>
            <person name="Horsfall A."/>
            <person name="Kirkwood N."/>
            <person name="Harris S."/>
            <person name="Eisen J.A."/>
        </authorList>
    </citation>
    <scope>NUCLEOTIDE SEQUENCE [LARGE SCALE GENOMIC DNA]</scope>
    <source>
        <strain evidence="2">COT-108 OH2762</strain>
    </source>
</reference>